<evidence type="ECO:0000313" key="4">
    <source>
        <dbReference type="EMBL" id="NIA56710.1"/>
    </source>
</evidence>
<accession>A0ABX0PLB1</accession>
<evidence type="ECO:0000259" key="3">
    <source>
        <dbReference type="PROSITE" id="PS50110"/>
    </source>
</evidence>
<dbReference type="SUPFAM" id="SSF52172">
    <property type="entry name" value="CheY-like"/>
    <property type="match status" value="1"/>
</dbReference>
<keyword evidence="1" id="KW-0597">Phosphoprotein</keyword>
<comment type="caution">
    <text evidence="4">The sequence shown here is derived from an EMBL/GenBank/DDBJ whole genome shotgun (WGS) entry which is preliminary data.</text>
</comment>
<dbReference type="InterPro" id="IPR001789">
    <property type="entry name" value="Sig_transdc_resp-reg_receiver"/>
</dbReference>
<dbReference type="Gene3D" id="3.40.50.2300">
    <property type="match status" value="1"/>
</dbReference>
<evidence type="ECO:0000256" key="2">
    <source>
        <dbReference type="PROSITE-ProRule" id="PRU00169"/>
    </source>
</evidence>
<name>A0ABX0PLB1_9BURK</name>
<dbReference type="Proteomes" id="UP000716322">
    <property type="component" value="Unassembled WGS sequence"/>
</dbReference>
<dbReference type="PANTHER" id="PTHR44591">
    <property type="entry name" value="STRESS RESPONSE REGULATOR PROTEIN 1"/>
    <property type="match status" value="1"/>
</dbReference>
<sequence>MPLRCQSPMPPHNGLRVLFVEPDDDLRYVMSTLLRLVGCNVRAAANGADALASIKAFAADVVLSELTLSDVNGFELARYIRALPNTEHVVLIALVSLCKENTRSDAVRAGFARLLVKPLPCERILDVLGPIAESRGRTLESSEC</sequence>
<feature type="domain" description="Response regulatory" evidence="3">
    <location>
        <begin position="16"/>
        <end position="132"/>
    </location>
</feature>
<dbReference type="PANTHER" id="PTHR44591:SF3">
    <property type="entry name" value="RESPONSE REGULATORY DOMAIN-CONTAINING PROTEIN"/>
    <property type="match status" value="1"/>
</dbReference>
<dbReference type="InterPro" id="IPR011006">
    <property type="entry name" value="CheY-like_superfamily"/>
</dbReference>
<dbReference type="InterPro" id="IPR050595">
    <property type="entry name" value="Bact_response_regulator"/>
</dbReference>
<gene>
    <name evidence="4" type="ORF">HAV22_24105</name>
</gene>
<evidence type="ECO:0000256" key="1">
    <source>
        <dbReference type="ARBA" id="ARBA00022553"/>
    </source>
</evidence>
<dbReference type="PROSITE" id="PS50110">
    <property type="entry name" value="RESPONSE_REGULATORY"/>
    <property type="match status" value="1"/>
</dbReference>
<comment type="caution">
    <text evidence="2">Lacks conserved residue(s) required for the propagation of feature annotation.</text>
</comment>
<organism evidence="4 5">
    <name type="scientific">Telluria antibiotica</name>
    <dbReference type="NCBI Taxonomy" id="2717319"/>
    <lineage>
        <taxon>Bacteria</taxon>
        <taxon>Pseudomonadati</taxon>
        <taxon>Pseudomonadota</taxon>
        <taxon>Betaproteobacteria</taxon>
        <taxon>Burkholderiales</taxon>
        <taxon>Oxalobacteraceae</taxon>
        <taxon>Telluria group</taxon>
        <taxon>Telluria</taxon>
    </lineage>
</organism>
<evidence type="ECO:0000313" key="5">
    <source>
        <dbReference type="Proteomes" id="UP000716322"/>
    </source>
</evidence>
<dbReference type="EMBL" id="JAAQOM010000016">
    <property type="protein sequence ID" value="NIA56710.1"/>
    <property type="molecule type" value="Genomic_DNA"/>
</dbReference>
<dbReference type="Pfam" id="PF00072">
    <property type="entry name" value="Response_reg"/>
    <property type="match status" value="1"/>
</dbReference>
<keyword evidence="5" id="KW-1185">Reference proteome</keyword>
<reference evidence="4 5" key="1">
    <citation type="submission" date="2020-03" db="EMBL/GenBank/DDBJ databases">
        <title>Genome sequence of strain Massilia sp. TW-1.</title>
        <authorList>
            <person name="Chaudhary D.K."/>
        </authorList>
    </citation>
    <scope>NUCLEOTIDE SEQUENCE [LARGE SCALE GENOMIC DNA]</scope>
    <source>
        <strain evidence="4 5">TW-1</strain>
    </source>
</reference>
<proteinExistence type="predicted"/>
<dbReference type="SMART" id="SM00448">
    <property type="entry name" value="REC"/>
    <property type="match status" value="1"/>
</dbReference>
<protein>
    <submittedName>
        <fullName evidence="4">Response regulator</fullName>
    </submittedName>
</protein>